<sequence length="16" mass="1681">MSAMDVFWAAPPISSA</sequence>
<evidence type="ECO:0000313" key="2">
    <source>
        <dbReference type="EMBL" id="ATZ48754.1"/>
    </source>
</evidence>
<evidence type="ECO:0000259" key="1">
    <source>
        <dbReference type="PROSITE" id="PS51019"/>
    </source>
</evidence>
<accession>A0A384JEM1</accession>
<organism evidence="2 3">
    <name type="scientific">Botryotinia fuckeliana (strain B05.10)</name>
    <name type="common">Noble rot fungus</name>
    <name type="synonym">Botrytis cinerea</name>
    <dbReference type="NCBI Taxonomy" id="332648"/>
    <lineage>
        <taxon>Eukaryota</taxon>
        <taxon>Fungi</taxon>
        <taxon>Dikarya</taxon>
        <taxon>Ascomycota</taxon>
        <taxon>Pezizomycotina</taxon>
        <taxon>Leotiomycetes</taxon>
        <taxon>Helotiales</taxon>
        <taxon>Sclerotiniaceae</taxon>
        <taxon>Botrytis</taxon>
    </lineage>
</organism>
<name>A0A384JEM1_BOTFB</name>
<dbReference type="OrthoDB" id="19102at2759"/>
<protein>
    <recommendedName>
        <fullName evidence="1">Reelin domain-containing protein</fullName>
    </recommendedName>
</protein>
<dbReference type="Proteomes" id="UP000001798">
    <property type="component" value="Chromosome 3"/>
</dbReference>
<gene>
    <name evidence="2" type="ORF">BCIN_03g09290</name>
</gene>
<dbReference type="EMBL" id="CP009807">
    <property type="protein sequence ID" value="ATZ48754.1"/>
    <property type="molecule type" value="Genomic_DNA"/>
</dbReference>
<keyword evidence="3" id="KW-1185">Reference proteome</keyword>
<dbReference type="InterPro" id="IPR002861">
    <property type="entry name" value="Reeler_dom"/>
</dbReference>
<dbReference type="AlphaFoldDB" id="A0A384JEM1"/>
<evidence type="ECO:0000313" key="3">
    <source>
        <dbReference type="Proteomes" id="UP000001798"/>
    </source>
</evidence>
<feature type="domain" description="Reelin" evidence="1">
    <location>
        <begin position="1"/>
        <end position="16"/>
    </location>
</feature>
<reference evidence="2 3" key="2">
    <citation type="journal article" date="2012" name="Eukaryot. Cell">
        <title>Genome update of Botrytis cinerea strains B05.10 and T4.</title>
        <authorList>
            <person name="Staats M."/>
            <person name="van Kan J.A."/>
        </authorList>
    </citation>
    <scope>NUCLEOTIDE SEQUENCE [LARGE SCALE GENOMIC DNA]</scope>
    <source>
        <strain evidence="2 3">B05.10</strain>
    </source>
</reference>
<dbReference type="PROSITE" id="PS51019">
    <property type="entry name" value="REELIN"/>
    <property type="match status" value="1"/>
</dbReference>
<reference evidence="2 3" key="1">
    <citation type="journal article" date="2011" name="PLoS Genet.">
        <title>Genomic analysis of the necrotrophic fungal pathogens Sclerotinia sclerotiorum and Botrytis cinerea.</title>
        <authorList>
            <person name="Amselem J."/>
            <person name="Cuomo C.A."/>
            <person name="van Kan J.A."/>
            <person name="Viaud M."/>
            <person name="Benito E.P."/>
            <person name="Couloux A."/>
            <person name="Coutinho P.M."/>
            <person name="de Vries R.P."/>
            <person name="Dyer P.S."/>
            <person name="Fillinger S."/>
            <person name="Fournier E."/>
            <person name="Gout L."/>
            <person name="Hahn M."/>
            <person name="Kohn L."/>
            <person name="Lapalu N."/>
            <person name="Plummer K.M."/>
            <person name="Pradier J.M."/>
            <person name="Quevillon E."/>
            <person name="Sharon A."/>
            <person name="Simon A."/>
            <person name="ten Have A."/>
            <person name="Tudzynski B."/>
            <person name="Tudzynski P."/>
            <person name="Wincker P."/>
            <person name="Andrew M."/>
            <person name="Anthouard V."/>
            <person name="Beever R.E."/>
            <person name="Beffa R."/>
            <person name="Benoit I."/>
            <person name="Bouzid O."/>
            <person name="Brault B."/>
            <person name="Chen Z."/>
            <person name="Choquer M."/>
            <person name="Collemare J."/>
            <person name="Cotton P."/>
            <person name="Danchin E.G."/>
            <person name="Da Silva C."/>
            <person name="Gautier A."/>
            <person name="Giraud C."/>
            <person name="Giraud T."/>
            <person name="Gonzalez C."/>
            <person name="Grossetete S."/>
            <person name="Guldener U."/>
            <person name="Henrissat B."/>
            <person name="Howlett B.J."/>
            <person name="Kodira C."/>
            <person name="Kretschmer M."/>
            <person name="Lappartient A."/>
            <person name="Leroch M."/>
            <person name="Levis C."/>
            <person name="Mauceli E."/>
            <person name="Neuveglise C."/>
            <person name="Oeser B."/>
            <person name="Pearson M."/>
            <person name="Poulain J."/>
            <person name="Poussereau N."/>
            <person name="Quesneville H."/>
            <person name="Rascle C."/>
            <person name="Schumacher J."/>
            <person name="Segurens B."/>
            <person name="Sexton A."/>
            <person name="Silva E."/>
            <person name="Sirven C."/>
            <person name="Soanes D.M."/>
            <person name="Talbot N.J."/>
            <person name="Templeton M."/>
            <person name="Yandava C."/>
            <person name="Yarden O."/>
            <person name="Zeng Q."/>
            <person name="Rollins J.A."/>
            <person name="Lebrun M.H."/>
            <person name="Dickman M."/>
        </authorList>
    </citation>
    <scope>NUCLEOTIDE SEQUENCE [LARGE SCALE GENOMIC DNA]</scope>
    <source>
        <strain evidence="2 3">B05.10</strain>
    </source>
</reference>
<dbReference type="VEuPathDB" id="FungiDB:Bcin03g09290"/>
<proteinExistence type="predicted"/>
<reference evidence="2 3" key="3">
    <citation type="journal article" date="2017" name="Mol. Plant Pathol.">
        <title>A gapless genome sequence of the fungus Botrytis cinerea.</title>
        <authorList>
            <person name="Van Kan J.A."/>
            <person name="Stassen J.H."/>
            <person name="Mosbach A."/>
            <person name="Van Der Lee T.A."/>
            <person name="Faino L."/>
            <person name="Farmer A.D."/>
            <person name="Papasotiriou D.G."/>
            <person name="Zhou S."/>
            <person name="Seidl M.F."/>
            <person name="Cottam E."/>
            <person name="Edel D."/>
            <person name="Hahn M."/>
            <person name="Schwartz D.C."/>
            <person name="Dietrich R.A."/>
            <person name="Widdison S."/>
            <person name="Scalliet G."/>
        </authorList>
    </citation>
    <scope>NUCLEOTIDE SEQUENCE [LARGE SCALE GENOMIC DNA]</scope>
    <source>
        <strain evidence="2 3">B05.10</strain>
    </source>
</reference>